<dbReference type="EMBL" id="CP028324">
    <property type="protein sequence ID" value="AVR96196.1"/>
    <property type="molecule type" value="Genomic_DNA"/>
</dbReference>
<organism evidence="2 3">
    <name type="scientific">Pseudoduganella armeniaca</name>
    <dbReference type="NCBI Taxonomy" id="2072590"/>
    <lineage>
        <taxon>Bacteria</taxon>
        <taxon>Pseudomonadati</taxon>
        <taxon>Pseudomonadota</taxon>
        <taxon>Betaproteobacteria</taxon>
        <taxon>Burkholderiales</taxon>
        <taxon>Oxalobacteraceae</taxon>
        <taxon>Telluria group</taxon>
        <taxon>Pseudoduganella</taxon>
    </lineage>
</organism>
<dbReference type="PROSITE" id="PS51318">
    <property type="entry name" value="TAT"/>
    <property type="match status" value="1"/>
</dbReference>
<keyword evidence="1" id="KW-0812">Transmembrane</keyword>
<feature type="transmembrane region" description="Helical" evidence="1">
    <location>
        <begin position="7"/>
        <end position="28"/>
    </location>
</feature>
<evidence type="ECO:0000313" key="3">
    <source>
        <dbReference type="Proteomes" id="UP000240505"/>
    </source>
</evidence>
<evidence type="ECO:0000313" key="2">
    <source>
        <dbReference type="EMBL" id="AVR96196.1"/>
    </source>
</evidence>
<name>A0A2R4C999_9BURK</name>
<keyword evidence="3" id="KW-1185">Reference proteome</keyword>
<dbReference type="KEGG" id="masz:C9I28_11080"/>
<dbReference type="Proteomes" id="UP000240505">
    <property type="component" value="Chromosome"/>
</dbReference>
<dbReference type="InterPro" id="IPR019546">
    <property type="entry name" value="TAT_signal_bac_arc"/>
</dbReference>
<sequence length="172" mass="18226">MTTRRSFLKFGVGGALALAAGGALYRGLQHGAPDRFNLDAAGRELLTAVVPALLGPALPSAPAARQQAIQANVERVKVAIAGLPLAAQGELQDLFGLLALAPTRRLLAGLPAWRDATPTQLEEFLQGWRLHRFAQLRAGYQALHDLVIGSWYADPSSWAAIGYPGPMPELAA</sequence>
<reference evidence="2 3" key="1">
    <citation type="submission" date="2018-03" db="EMBL/GenBank/DDBJ databases">
        <title>Massilia armeniaca sp. nov., isolated from desert soil.</title>
        <authorList>
            <person name="Huang H."/>
            <person name="Ren M."/>
        </authorList>
    </citation>
    <scope>NUCLEOTIDE SEQUENCE [LARGE SCALE GENOMIC DNA]</scope>
    <source>
        <strain evidence="2 3">ZMN-3</strain>
    </source>
</reference>
<protein>
    <recommendedName>
        <fullName evidence="4">Twin-arginine translocation signal domain-containing protein</fullName>
    </recommendedName>
</protein>
<keyword evidence="1" id="KW-0472">Membrane</keyword>
<evidence type="ECO:0008006" key="4">
    <source>
        <dbReference type="Google" id="ProtNLM"/>
    </source>
</evidence>
<proteinExistence type="predicted"/>
<gene>
    <name evidence="2" type="ORF">C9I28_11080</name>
</gene>
<keyword evidence="1" id="KW-1133">Transmembrane helix</keyword>
<dbReference type="AlphaFoldDB" id="A0A2R4C999"/>
<dbReference type="RefSeq" id="WP_107141546.1">
    <property type="nucleotide sequence ID" value="NZ_CP028324.1"/>
</dbReference>
<accession>A0A2R4C999</accession>
<dbReference type="OrthoDB" id="329761at2"/>
<evidence type="ECO:0000256" key="1">
    <source>
        <dbReference type="SAM" id="Phobius"/>
    </source>
</evidence>
<dbReference type="InterPro" id="IPR006311">
    <property type="entry name" value="TAT_signal"/>
</dbReference>
<dbReference type="NCBIfam" id="TIGR01409">
    <property type="entry name" value="TAT_signal_seq"/>
    <property type="match status" value="1"/>
</dbReference>